<accession>A0A0F9AGA7</accession>
<dbReference type="AlphaFoldDB" id="A0A0F9AGA7"/>
<sequence length="66" mass="7272">MAVISRLLDRMRVGAPLGSQQQRGFGEDNDNRLIKDPEVGSGVWRPDPRTVPSGQTFTQTNSMTKA</sequence>
<reference evidence="2" key="1">
    <citation type="journal article" date="2015" name="Nature">
        <title>Complex archaea that bridge the gap between prokaryotes and eukaryotes.</title>
        <authorList>
            <person name="Spang A."/>
            <person name="Saw J.H."/>
            <person name="Jorgensen S.L."/>
            <person name="Zaremba-Niedzwiedzka K."/>
            <person name="Martijn J."/>
            <person name="Lind A.E."/>
            <person name="van Eijk R."/>
            <person name="Schleper C."/>
            <person name="Guy L."/>
            <person name="Ettema T.J."/>
        </authorList>
    </citation>
    <scope>NUCLEOTIDE SEQUENCE</scope>
</reference>
<feature type="compositionally biased region" description="Polar residues" evidence="1">
    <location>
        <begin position="52"/>
        <end position="66"/>
    </location>
</feature>
<proteinExistence type="predicted"/>
<protein>
    <submittedName>
        <fullName evidence="2">Uncharacterized protein</fullName>
    </submittedName>
</protein>
<name>A0A0F9AGA7_9ZZZZ</name>
<organism evidence="2">
    <name type="scientific">marine sediment metagenome</name>
    <dbReference type="NCBI Taxonomy" id="412755"/>
    <lineage>
        <taxon>unclassified sequences</taxon>
        <taxon>metagenomes</taxon>
        <taxon>ecological metagenomes</taxon>
    </lineage>
</organism>
<evidence type="ECO:0000313" key="2">
    <source>
        <dbReference type="EMBL" id="KKL08440.1"/>
    </source>
</evidence>
<evidence type="ECO:0000256" key="1">
    <source>
        <dbReference type="SAM" id="MobiDB-lite"/>
    </source>
</evidence>
<feature type="region of interest" description="Disordered" evidence="1">
    <location>
        <begin position="18"/>
        <end position="66"/>
    </location>
</feature>
<dbReference type="EMBL" id="LAZR01042877">
    <property type="protein sequence ID" value="KKL08440.1"/>
    <property type="molecule type" value="Genomic_DNA"/>
</dbReference>
<feature type="non-terminal residue" evidence="2">
    <location>
        <position position="66"/>
    </location>
</feature>
<feature type="compositionally biased region" description="Basic and acidic residues" evidence="1">
    <location>
        <begin position="25"/>
        <end position="38"/>
    </location>
</feature>
<comment type="caution">
    <text evidence="2">The sequence shown here is derived from an EMBL/GenBank/DDBJ whole genome shotgun (WGS) entry which is preliminary data.</text>
</comment>
<gene>
    <name evidence="2" type="ORF">LCGC14_2575880</name>
</gene>